<name>A0ABS7PV57_9SPHN</name>
<feature type="transmembrane region" description="Helical" evidence="5">
    <location>
        <begin position="304"/>
        <end position="322"/>
    </location>
</feature>
<evidence type="ECO:0000259" key="6">
    <source>
        <dbReference type="PROSITE" id="PS50850"/>
    </source>
</evidence>
<dbReference type="InterPro" id="IPR036259">
    <property type="entry name" value="MFS_trans_sf"/>
</dbReference>
<feature type="transmembrane region" description="Helical" evidence="5">
    <location>
        <begin position="224"/>
        <end position="253"/>
    </location>
</feature>
<feature type="transmembrane region" description="Helical" evidence="5">
    <location>
        <begin position="393"/>
        <end position="414"/>
    </location>
</feature>
<evidence type="ECO:0000313" key="8">
    <source>
        <dbReference type="Proteomes" id="UP000706039"/>
    </source>
</evidence>
<dbReference type="SUPFAM" id="SSF103473">
    <property type="entry name" value="MFS general substrate transporter"/>
    <property type="match status" value="1"/>
</dbReference>
<evidence type="ECO:0000256" key="3">
    <source>
        <dbReference type="ARBA" id="ARBA00023136"/>
    </source>
</evidence>
<comment type="caution">
    <text evidence="7">The sequence shown here is derived from an EMBL/GenBank/DDBJ whole genome shotgun (WGS) entry which is preliminary data.</text>
</comment>
<keyword evidence="2 5" id="KW-1133">Transmembrane helix</keyword>
<feature type="transmembrane region" description="Helical" evidence="5">
    <location>
        <begin position="105"/>
        <end position="123"/>
    </location>
</feature>
<proteinExistence type="predicted"/>
<dbReference type="PANTHER" id="PTHR42910">
    <property type="entry name" value="TRANSPORTER SCO4007-RELATED"/>
    <property type="match status" value="1"/>
</dbReference>
<dbReference type="InterPro" id="IPR020846">
    <property type="entry name" value="MFS_dom"/>
</dbReference>
<evidence type="ECO:0000256" key="2">
    <source>
        <dbReference type="ARBA" id="ARBA00022989"/>
    </source>
</evidence>
<keyword evidence="1 5" id="KW-0812">Transmembrane</keyword>
<sequence>MPVPNEAACASTAANADARAPNRPSARSPNPAAGLSPGLTLLFAVASGLAVANAYFAHPLLDMMADDIGLSRAHAGLIVAATQLGYGLGLILLVPIGDLVDRRRLVIAQSLLSVLALVAIAFATGPAMLLATMATMGLLAVVTQAFVAFAASLAPPDARGRIVGAVTSGIVIGILLARTIAGALTDLAGWRSVYLASALSTLLVVALLYKTLPRQPKPASSMPYARLIASLFALIATERVLLVRGLIAMLIFADITTLLTPLVLPLSAPPFSLSHGAIGLFGLAGVAGALAAGRAGRWADRGHAQRVTGAALLLMFAAWGPIAMLPHSMLWLVLGVVIVDFGLQAAHVTNQAMIYRTRPEAQSRLTAGYMLFYAIGSALGSSSSTIVYAHAGWGGICMLGAGIALATIFLWAATLQAMPASATRAL</sequence>
<feature type="transmembrane region" description="Helical" evidence="5">
    <location>
        <begin position="273"/>
        <end position="292"/>
    </location>
</feature>
<feature type="transmembrane region" description="Helical" evidence="5">
    <location>
        <begin position="162"/>
        <end position="181"/>
    </location>
</feature>
<dbReference type="Gene3D" id="1.20.1250.20">
    <property type="entry name" value="MFS general substrate transporter like domains"/>
    <property type="match status" value="1"/>
</dbReference>
<dbReference type="Proteomes" id="UP000706039">
    <property type="component" value="Unassembled WGS sequence"/>
</dbReference>
<dbReference type="EMBL" id="JAINVV010000011">
    <property type="protein sequence ID" value="MBY8825234.1"/>
    <property type="molecule type" value="Genomic_DNA"/>
</dbReference>
<evidence type="ECO:0000256" key="5">
    <source>
        <dbReference type="SAM" id="Phobius"/>
    </source>
</evidence>
<dbReference type="InterPro" id="IPR011701">
    <property type="entry name" value="MFS"/>
</dbReference>
<protein>
    <submittedName>
        <fullName evidence="7">MFS transporter</fullName>
    </submittedName>
</protein>
<feature type="transmembrane region" description="Helical" evidence="5">
    <location>
        <begin position="367"/>
        <end position="387"/>
    </location>
</feature>
<feature type="transmembrane region" description="Helical" evidence="5">
    <location>
        <begin position="32"/>
        <end position="55"/>
    </location>
</feature>
<evidence type="ECO:0000313" key="7">
    <source>
        <dbReference type="EMBL" id="MBY8825234.1"/>
    </source>
</evidence>
<feature type="region of interest" description="Disordered" evidence="4">
    <location>
        <begin position="12"/>
        <end position="31"/>
    </location>
</feature>
<dbReference type="Pfam" id="PF07690">
    <property type="entry name" value="MFS_1"/>
    <property type="match status" value="1"/>
</dbReference>
<dbReference type="PANTHER" id="PTHR42910:SF1">
    <property type="entry name" value="MAJOR FACILITATOR SUPERFAMILY (MFS) PROFILE DOMAIN-CONTAINING PROTEIN"/>
    <property type="match status" value="1"/>
</dbReference>
<dbReference type="RefSeq" id="WP_222992331.1">
    <property type="nucleotide sequence ID" value="NZ_JAINVV010000011.1"/>
</dbReference>
<feature type="transmembrane region" description="Helical" evidence="5">
    <location>
        <begin position="129"/>
        <end position="150"/>
    </location>
</feature>
<feature type="transmembrane region" description="Helical" evidence="5">
    <location>
        <begin position="75"/>
        <end position="93"/>
    </location>
</feature>
<dbReference type="CDD" id="cd17324">
    <property type="entry name" value="MFS_NepI_like"/>
    <property type="match status" value="1"/>
</dbReference>
<reference evidence="7 8" key="1">
    <citation type="submission" date="2021-08" db="EMBL/GenBank/DDBJ databases">
        <authorList>
            <person name="Tuo L."/>
        </authorList>
    </citation>
    <scope>NUCLEOTIDE SEQUENCE [LARGE SCALE GENOMIC DNA]</scope>
    <source>
        <strain evidence="7 8">JCM 31229</strain>
    </source>
</reference>
<organism evidence="7 8">
    <name type="scientific">Sphingomonas colocasiae</name>
    <dbReference type="NCBI Taxonomy" id="1848973"/>
    <lineage>
        <taxon>Bacteria</taxon>
        <taxon>Pseudomonadati</taxon>
        <taxon>Pseudomonadota</taxon>
        <taxon>Alphaproteobacteria</taxon>
        <taxon>Sphingomonadales</taxon>
        <taxon>Sphingomonadaceae</taxon>
        <taxon>Sphingomonas</taxon>
    </lineage>
</organism>
<keyword evidence="8" id="KW-1185">Reference proteome</keyword>
<keyword evidence="3 5" id="KW-0472">Membrane</keyword>
<feature type="domain" description="Major facilitator superfamily (MFS) profile" evidence="6">
    <location>
        <begin position="39"/>
        <end position="418"/>
    </location>
</feature>
<dbReference type="PROSITE" id="PS50850">
    <property type="entry name" value="MFS"/>
    <property type="match status" value="1"/>
</dbReference>
<feature type="transmembrane region" description="Helical" evidence="5">
    <location>
        <begin position="328"/>
        <end position="346"/>
    </location>
</feature>
<evidence type="ECO:0000256" key="1">
    <source>
        <dbReference type="ARBA" id="ARBA00022692"/>
    </source>
</evidence>
<feature type="transmembrane region" description="Helical" evidence="5">
    <location>
        <begin position="193"/>
        <end position="212"/>
    </location>
</feature>
<accession>A0ABS7PV57</accession>
<evidence type="ECO:0000256" key="4">
    <source>
        <dbReference type="SAM" id="MobiDB-lite"/>
    </source>
</evidence>
<gene>
    <name evidence="7" type="ORF">K7G82_23225</name>
</gene>